<dbReference type="EMBL" id="JALJOR010000008">
    <property type="protein sequence ID" value="KAK9813192.1"/>
    <property type="molecule type" value="Genomic_DNA"/>
</dbReference>
<evidence type="ECO:0000313" key="3">
    <source>
        <dbReference type="Proteomes" id="UP001489004"/>
    </source>
</evidence>
<protein>
    <recommendedName>
        <fullName evidence="4">EF-hand domain-containing protein</fullName>
    </recommendedName>
</protein>
<dbReference type="SUPFAM" id="SSF47473">
    <property type="entry name" value="EF-hand"/>
    <property type="match status" value="1"/>
</dbReference>
<dbReference type="InterPro" id="IPR011992">
    <property type="entry name" value="EF-hand-dom_pair"/>
</dbReference>
<evidence type="ECO:0008006" key="4">
    <source>
        <dbReference type="Google" id="ProtNLM"/>
    </source>
</evidence>
<comment type="caution">
    <text evidence="2">The sequence shown here is derived from an EMBL/GenBank/DDBJ whole genome shotgun (WGS) entry which is preliminary data.</text>
</comment>
<proteinExistence type="predicted"/>
<dbReference type="GO" id="GO:0005737">
    <property type="term" value="C:cytoplasm"/>
    <property type="evidence" value="ECO:0007669"/>
    <property type="project" value="TreeGrafter"/>
</dbReference>
<reference evidence="2 3" key="1">
    <citation type="journal article" date="2024" name="Nat. Commun.">
        <title>Phylogenomics reveals the evolutionary origins of lichenization in chlorophyte algae.</title>
        <authorList>
            <person name="Puginier C."/>
            <person name="Libourel C."/>
            <person name="Otte J."/>
            <person name="Skaloud P."/>
            <person name="Haon M."/>
            <person name="Grisel S."/>
            <person name="Petersen M."/>
            <person name="Berrin J.G."/>
            <person name="Delaux P.M."/>
            <person name="Dal Grande F."/>
            <person name="Keller J."/>
        </authorList>
    </citation>
    <scope>NUCLEOTIDE SEQUENCE [LARGE SCALE GENOMIC DNA]</scope>
    <source>
        <strain evidence="2 3">SAG 2043</strain>
    </source>
</reference>
<keyword evidence="3" id="KW-1185">Reference proteome</keyword>
<organism evidence="2 3">
    <name type="scientific">[Myrmecia] bisecta</name>
    <dbReference type="NCBI Taxonomy" id="41462"/>
    <lineage>
        <taxon>Eukaryota</taxon>
        <taxon>Viridiplantae</taxon>
        <taxon>Chlorophyta</taxon>
        <taxon>core chlorophytes</taxon>
        <taxon>Trebouxiophyceae</taxon>
        <taxon>Trebouxiales</taxon>
        <taxon>Trebouxiaceae</taxon>
        <taxon>Myrmecia</taxon>
    </lineage>
</organism>
<dbReference type="PANTHER" id="PTHR16306:SF1">
    <property type="entry name" value="CHROMOSOME UNDETERMINED SCAFFOLD_7, WHOLE GENOME SHOTGUN SEQUENCE"/>
    <property type="match status" value="1"/>
</dbReference>
<accession>A0AAW1PYP5</accession>
<dbReference type="Gene3D" id="1.10.238.10">
    <property type="entry name" value="EF-hand"/>
    <property type="match status" value="1"/>
</dbReference>
<sequence>MAHFGAAELQQARVLYNCLKDLRRTVPTLADDKEWESQLKEEVEDISERTREAAAVTDEEVPRRAVLLLTRRDLTDICVEGLVEFFKHTNQPQASTLVEELRESFLSLAEDWRDLLEEQERSARAQLDAKQADVERAEKAAAELCQVAERLEVDSKALAKDNKALKKEVERLNGLNEALTRELQRMHSTRSVHSNDDASLIAAKPSTRRTTDSRDSNQASFGPPAAKVNAWAHTISPRKGNFNGAMRDPGQISRELTLKQLKDLIGDIFASKAKSDVRQQKAGQPRETMEQHVYAFLTQKFGLKQIITEWLAAILAAVEHYASVDAEVALFGKVLRNEVEEEFREHQSRVRGAVVDALRSSLAQRNPLLSDDDLTELVRRSVKGSLAQDVWCEVVNKVFKAKDAPIVLERVQHAATTPSPVRTASGRLAEQPRPEVRFSALMQIALKWHLDAHERALSPVVEAFRRIDTSKAGVLSDQQFAKFCHLINPSVSPKEVDVLMDTMDPAGTKQVSFSSCACTLAAELMRIMDQLPMAA</sequence>
<evidence type="ECO:0000313" key="2">
    <source>
        <dbReference type="EMBL" id="KAK9813192.1"/>
    </source>
</evidence>
<name>A0AAW1PYP5_9CHLO</name>
<evidence type="ECO:0000256" key="1">
    <source>
        <dbReference type="SAM" id="MobiDB-lite"/>
    </source>
</evidence>
<dbReference type="AlphaFoldDB" id="A0AAW1PYP5"/>
<gene>
    <name evidence="2" type="ORF">WJX72_010413</name>
</gene>
<dbReference type="Proteomes" id="UP001489004">
    <property type="component" value="Unassembled WGS sequence"/>
</dbReference>
<dbReference type="PANTHER" id="PTHR16306">
    <property type="entry name" value="TRANSLIN-ASSOCIATED FACTOR X-INTERACTING PROTEIN 1"/>
    <property type="match status" value="1"/>
</dbReference>
<feature type="region of interest" description="Disordered" evidence="1">
    <location>
        <begin position="185"/>
        <end position="225"/>
    </location>
</feature>